<accession>Q4DWD9</accession>
<dbReference type="PaxDb" id="353153-Q4DWD9"/>
<feature type="transmembrane region" description="Helical" evidence="2">
    <location>
        <begin position="359"/>
        <end position="384"/>
    </location>
</feature>
<sequence>MFVCGAWGQALFVVSGHASHQHDGCEGPGRNIHLGAAMHAALRCLSMRVRLRVTEEGNARCAPCTDGATMTWVAPPYDEGKAIFRDHAQVCTISATSDSLLPVVPWGGEERVYGAGRSHRHILNKLCYGRPSPIQRALGPAVAHHRSMWTRLLPEASVARGEGSRLRCHDDNGVRLPSDLAGAPQEAEKECDLPDIDYVAADGVTSVVGQSLGDEAASDKAGGGATATGPRSPDAAGAAQGAVDPPPREDDAAVGCGGWEADMKDAPPPIHGSNTAAAACPFPLLLLLAAAAAVATLSSGCKRERPISTGMSLSVYTYTLLVRILCTRDMLYALSLFCCSLMWRHHACIMGWDKKLFDFFWRISCCVCVRVRGICVVLISLFLFTCFGIV</sequence>
<dbReference type="RefSeq" id="XP_818691.1">
    <property type="nucleotide sequence ID" value="XM_813598.1"/>
</dbReference>
<proteinExistence type="predicted"/>
<name>Q4DWD9_TRYCC</name>
<evidence type="ECO:0000313" key="3">
    <source>
        <dbReference type="EMBL" id="EAN96840.1"/>
    </source>
</evidence>
<dbReference type="Proteomes" id="UP000002296">
    <property type="component" value="Unassembled WGS sequence"/>
</dbReference>
<feature type="transmembrane region" description="Helical" evidence="2">
    <location>
        <begin position="276"/>
        <end position="295"/>
    </location>
</feature>
<feature type="region of interest" description="Disordered" evidence="1">
    <location>
        <begin position="215"/>
        <end position="258"/>
    </location>
</feature>
<evidence type="ECO:0000313" key="4">
    <source>
        <dbReference type="Proteomes" id="UP000002296"/>
    </source>
</evidence>
<keyword evidence="2" id="KW-0812">Transmembrane</keyword>
<gene>
    <name evidence="3" type="ORF">Tc00.1047053508433.80</name>
</gene>
<organism evidence="3 4">
    <name type="scientific">Trypanosoma cruzi (strain CL Brener)</name>
    <dbReference type="NCBI Taxonomy" id="353153"/>
    <lineage>
        <taxon>Eukaryota</taxon>
        <taxon>Discoba</taxon>
        <taxon>Euglenozoa</taxon>
        <taxon>Kinetoplastea</taxon>
        <taxon>Metakinetoplastina</taxon>
        <taxon>Trypanosomatida</taxon>
        <taxon>Trypanosomatidae</taxon>
        <taxon>Trypanosoma</taxon>
        <taxon>Schizotrypanum</taxon>
    </lineage>
</organism>
<dbReference type="EMBL" id="AAHK01000128">
    <property type="protein sequence ID" value="EAN96840.1"/>
    <property type="molecule type" value="Genomic_DNA"/>
</dbReference>
<keyword evidence="4" id="KW-1185">Reference proteome</keyword>
<keyword evidence="2" id="KW-0472">Membrane</keyword>
<dbReference type="AlphaFoldDB" id="Q4DWD9"/>
<reference evidence="3 4" key="1">
    <citation type="journal article" date="2005" name="Science">
        <title>The genome sequence of Trypanosoma cruzi, etiologic agent of Chagas disease.</title>
        <authorList>
            <person name="El-Sayed N.M."/>
            <person name="Myler P.J."/>
            <person name="Bartholomeu D.C."/>
            <person name="Nilsson D."/>
            <person name="Aggarwal G."/>
            <person name="Tran A.N."/>
            <person name="Ghedin E."/>
            <person name="Worthey E.A."/>
            <person name="Delcher A.L."/>
            <person name="Blandin G."/>
            <person name="Westenberger S.J."/>
            <person name="Caler E."/>
            <person name="Cerqueira G.C."/>
            <person name="Branche C."/>
            <person name="Haas B."/>
            <person name="Anupama A."/>
            <person name="Arner E."/>
            <person name="Aslund L."/>
            <person name="Attipoe P."/>
            <person name="Bontempi E."/>
            <person name="Bringaud F."/>
            <person name="Burton P."/>
            <person name="Cadag E."/>
            <person name="Campbell D.A."/>
            <person name="Carrington M."/>
            <person name="Crabtree J."/>
            <person name="Darban H."/>
            <person name="da Silveira J.F."/>
            <person name="de Jong P."/>
            <person name="Edwards K."/>
            <person name="Englund P.T."/>
            <person name="Fazelina G."/>
            <person name="Feldblyum T."/>
            <person name="Ferella M."/>
            <person name="Frasch A.C."/>
            <person name="Gull K."/>
            <person name="Horn D."/>
            <person name="Hou L."/>
            <person name="Huang Y."/>
            <person name="Kindlund E."/>
            <person name="Klingbeil M."/>
            <person name="Kluge S."/>
            <person name="Koo H."/>
            <person name="Lacerda D."/>
            <person name="Levin M.J."/>
            <person name="Lorenzi H."/>
            <person name="Louie T."/>
            <person name="Machado C.R."/>
            <person name="McCulloch R."/>
            <person name="McKenna A."/>
            <person name="Mizuno Y."/>
            <person name="Mottram J.C."/>
            <person name="Nelson S."/>
            <person name="Ochaya S."/>
            <person name="Osoegawa K."/>
            <person name="Pai G."/>
            <person name="Parsons M."/>
            <person name="Pentony M."/>
            <person name="Pettersson U."/>
            <person name="Pop M."/>
            <person name="Ramirez J.L."/>
            <person name="Rinta J."/>
            <person name="Robertson L."/>
            <person name="Salzberg S.L."/>
            <person name="Sanchez D.O."/>
            <person name="Seyler A."/>
            <person name="Sharma R."/>
            <person name="Shetty J."/>
            <person name="Simpson A.J."/>
            <person name="Sisk E."/>
            <person name="Tammi M.T."/>
            <person name="Tarleton R."/>
            <person name="Teixeira S."/>
            <person name="Van Aken S."/>
            <person name="Vogt C."/>
            <person name="Ward P.N."/>
            <person name="Wickstead B."/>
            <person name="Wortman J."/>
            <person name="White O."/>
            <person name="Fraser C.M."/>
            <person name="Stuart K.D."/>
            <person name="Andersson B."/>
        </authorList>
    </citation>
    <scope>NUCLEOTIDE SEQUENCE [LARGE SCALE GENOMIC DNA]</scope>
    <source>
        <strain evidence="3 4">CL Brener</strain>
    </source>
</reference>
<dbReference type="InParanoid" id="Q4DWD9"/>
<comment type="caution">
    <text evidence="3">The sequence shown here is derived from an EMBL/GenBank/DDBJ whole genome shotgun (WGS) entry which is preliminary data.</text>
</comment>
<dbReference type="GeneID" id="3551003"/>
<evidence type="ECO:0000256" key="1">
    <source>
        <dbReference type="SAM" id="MobiDB-lite"/>
    </source>
</evidence>
<evidence type="ECO:0000256" key="2">
    <source>
        <dbReference type="SAM" id="Phobius"/>
    </source>
</evidence>
<keyword evidence="2" id="KW-1133">Transmembrane helix</keyword>
<dbReference type="KEGG" id="tcr:508433.80"/>
<protein>
    <submittedName>
        <fullName evidence="3">Uncharacterized protein</fullName>
    </submittedName>
</protein>